<dbReference type="SUPFAM" id="SSF52799">
    <property type="entry name" value="(Phosphotyrosine protein) phosphatases II"/>
    <property type="match status" value="1"/>
</dbReference>
<feature type="transmembrane region" description="Helical" evidence="1">
    <location>
        <begin position="92"/>
        <end position="110"/>
    </location>
</feature>
<comment type="caution">
    <text evidence="3">The sequence shown here is derived from an EMBL/GenBank/DDBJ whole genome shotgun (WGS) entry which is preliminary data.</text>
</comment>
<evidence type="ECO:0000313" key="4">
    <source>
        <dbReference type="Proteomes" id="UP001201273"/>
    </source>
</evidence>
<dbReference type="InterPro" id="IPR000387">
    <property type="entry name" value="Tyr_Pase_dom"/>
</dbReference>
<feature type="transmembrane region" description="Helical" evidence="1">
    <location>
        <begin position="59"/>
        <end position="80"/>
    </location>
</feature>
<evidence type="ECO:0000256" key="1">
    <source>
        <dbReference type="SAM" id="Phobius"/>
    </source>
</evidence>
<accession>A0ABS8W801</accession>
<dbReference type="CDD" id="cd03386">
    <property type="entry name" value="PAP2_Aur1_like"/>
    <property type="match status" value="1"/>
</dbReference>
<organism evidence="3 4">
    <name type="scientific">Motilimonas cestriensis</name>
    <dbReference type="NCBI Taxonomy" id="2742685"/>
    <lineage>
        <taxon>Bacteria</taxon>
        <taxon>Pseudomonadati</taxon>
        <taxon>Pseudomonadota</taxon>
        <taxon>Gammaproteobacteria</taxon>
        <taxon>Alteromonadales</taxon>
        <taxon>Alteromonadales genera incertae sedis</taxon>
        <taxon>Motilimonas</taxon>
    </lineage>
</organism>
<keyword evidence="1" id="KW-0812">Transmembrane</keyword>
<dbReference type="InterPro" id="IPR029021">
    <property type="entry name" value="Prot-tyrosine_phosphatase-like"/>
</dbReference>
<evidence type="ECO:0000313" key="3">
    <source>
        <dbReference type="EMBL" id="MCE2594497.1"/>
    </source>
</evidence>
<protein>
    <submittedName>
        <fullName evidence="3">Phosphatase PAP2/dual specificity phosphatase family protein</fullName>
    </submittedName>
</protein>
<dbReference type="EMBL" id="JAIMJA010000005">
    <property type="protein sequence ID" value="MCE2594497.1"/>
    <property type="molecule type" value="Genomic_DNA"/>
</dbReference>
<gene>
    <name evidence="3" type="ORF">K6Y31_06690</name>
</gene>
<sequence length="477" mass="53592">MSKPLSHVQPDPILWWRGLAWLAMLGPLFFITYSFANQYAASLPEVSSVVFAWERHIPLLPWTIIPYWSIDLLYGLAFLLPRQRKLVDALGLRLLTAQVVCISCFLLWPLHFSVERPELTGVFGTLFDILMGFDKPYNQAPSLHITLLIVLWACFAQHLKGVWRWLTHGWFALIGLSVLTTWQHHFIDLPTGVLAGFFCIWCWPNAGRSPLLFWRHGKVKPHYALASYYGLAGILCGVVAAYSSGIVLLLLWPCVSLLLVAFNYACCGAMGFQKQDSGRLSLAATVLFAPYLVGAWLNSRLWTRGQATANEVVSGVWLGRKPSASEAAQYVGLMDMCPELPIRLSKQLSTGNHYQHLDVLDLTPLSAQQCWQAAKAIDSLNHAHYQPILVYCALGYSRSSVALMAWLLLSGQAQTPEQAKGLIEQARPQVVIKAYHLAALAQMQQLPEFIDYQRHRAEVAKQNKQHFKRQIAVDKDA</sequence>
<feature type="transmembrane region" description="Helical" evidence="1">
    <location>
        <begin position="137"/>
        <end position="155"/>
    </location>
</feature>
<keyword evidence="1" id="KW-1133">Transmembrane helix</keyword>
<evidence type="ECO:0000259" key="2">
    <source>
        <dbReference type="PROSITE" id="PS50056"/>
    </source>
</evidence>
<feature type="domain" description="Tyrosine specific protein phosphatases" evidence="2">
    <location>
        <begin position="387"/>
        <end position="438"/>
    </location>
</feature>
<dbReference type="PANTHER" id="PTHR47216:SF4">
    <property type="entry name" value="OS01G0859400 PROTEIN"/>
    <property type="match status" value="1"/>
</dbReference>
<proteinExistence type="predicted"/>
<feature type="transmembrane region" description="Helical" evidence="1">
    <location>
        <begin position="223"/>
        <end position="243"/>
    </location>
</feature>
<dbReference type="RefSeq" id="WP_233052035.1">
    <property type="nucleotide sequence ID" value="NZ_JAIMJA010000005.1"/>
</dbReference>
<feature type="transmembrane region" description="Helical" evidence="1">
    <location>
        <begin position="249"/>
        <end position="272"/>
    </location>
</feature>
<dbReference type="PANTHER" id="PTHR47216">
    <property type="match status" value="1"/>
</dbReference>
<feature type="transmembrane region" description="Helical" evidence="1">
    <location>
        <begin position="20"/>
        <end position="39"/>
    </location>
</feature>
<dbReference type="PROSITE" id="PS50056">
    <property type="entry name" value="TYR_PHOSPHATASE_2"/>
    <property type="match status" value="1"/>
</dbReference>
<keyword evidence="4" id="KW-1185">Reference proteome</keyword>
<feature type="transmembrane region" description="Helical" evidence="1">
    <location>
        <begin position="162"/>
        <end position="180"/>
    </location>
</feature>
<dbReference type="Proteomes" id="UP001201273">
    <property type="component" value="Unassembled WGS sequence"/>
</dbReference>
<reference evidence="3 4" key="1">
    <citation type="journal article" date="2022" name="Environ. Microbiol. Rep.">
        <title>Eco-phylogenetic analyses reveal divergent evolution of vitamin B12 metabolism in the marine bacterial family 'Psychromonadaceae'.</title>
        <authorList>
            <person name="Jin X."/>
            <person name="Yang Y."/>
            <person name="Cao H."/>
            <person name="Gao B."/>
            <person name="Zhao Z."/>
        </authorList>
    </citation>
    <scope>NUCLEOTIDE SEQUENCE [LARGE SCALE GENOMIC DNA]</scope>
    <source>
        <strain evidence="3 4">MKS20</strain>
    </source>
</reference>
<keyword evidence="1" id="KW-0472">Membrane</keyword>
<dbReference type="Gene3D" id="3.90.190.10">
    <property type="entry name" value="Protein tyrosine phosphatase superfamily"/>
    <property type="match status" value="1"/>
</dbReference>
<feature type="transmembrane region" description="Helical" evidence="1">
    <location>
        <begin position="279"/>
        <end position="297"/>
    </location>
</feature>
<name>A0ABS8W801_9GAMM</name>